<sequence>MSYKEVNRFWILGRDGFKEAEDLGVRLKSSAIEFQQRDEGRRRPASGTVCMYMSKDSSLTLLVVA</sequence>
<dbReference type="AlphaFoldDB" id="A0A392R1E9"/>
<evidence type="ECO:0000313" key="1">
    <source>
        <dbReference type="EMBL" id="MCI30408.1"/>
    </source>
</evidence>
<organism evidence="1 2">
    <name type="scientific">Trifolium medium</name>
    <dbReference type="NCBI Taxonomy" id="97028"/>
    <lineage>
        <taxon>Eukaryota</taxon>
        <taxon>Viridiplantae</taxon>
        <taxon>Streptophyta</taxon>
        <taxon>Embryophyta</taxon>
        <taxon>Tracheophyta</taxon>
        <taxon>Spermatophyta</taxon>
        <taxon>Magnoliopsida</taxon>
        <taxon>eudicotyledons</taxon>
        <taxon>Gunneridae</taxon>
        <taxon>Pentapetalae</taxon>
        <taxon>rosids</taxon>
        <taxon>fabids</taxon>
        <taxon>Fabales</taxon>
        <taxon>Fabaceae</taxon>
        <taxon>Papilionoideae</taxon>
        <taxon>50 kb inversion clade</taxon>
        <taxon>NPAAA clade</taxon>
        <taxon>Hologalegina</taxon>
        <taxon>IRL clade</taxon>
        <taxon>Trifolieae</taxon>
        <taxon>Trifolium</taxon>
    </lineage>
</organism>
<keyword evidence="2" id="KW-1185">Reference proteome</keyword>
<dbReference type="EMBL" id="LXQA010179316">
    <property type="protein sequence ID" value="MCI30408.1"/>
    <property type="molecule type" value="Genomic_DNA"/>
</dbReference>
<name>A0A392R1E9_9FABA</name>
<comment type="caution">
    <text evidence="1">The sequence shown here is derived from an EMBL/GenBank/DDBJ whole genome shotgun (WGS) entry which is preliminary data.</text>
</comment>
<proteinExistence type="predicted"/>
<reference evidence="1 2" key="1">
    <citation type="journal article" date="2018" name="Front. Plant Sci.">
        <title>Red Clover (Trifolium pratense) and Zigzag Clover (T. medium) - A Picture of Genomic Similarities and Differences.</title>
        <authorList>
            <person name="Dluhosova J."/>
            <person name="Istvanek J."/>
            <person name="Nedelnik J."/>
            <person name="Repkova J."/>
        </authorList>
    </citation>
    <scope>NUCLEOTIDE SEQUENCE [LARGE SCALE GENOMIC DNA]</scope>
    <source>
        <strain evidence="2">cv. 10/8</strain>
        <tissue evidence="1">Leaf</tissue>
    </source>
</reference>
<evidence type="ECO:0000313" key="2">
    <source>
        <dbReference type="Proteomes" id="UP000265520"/>
    </source>
</evidence>
<accession>A0A392R1E9</accession>
<protein>
    <submittedName>
        <fullName evidence="1">Uncharacterized protein</fullName>
    </submittedName>
</protein>
<dbReference type="Proteomes" id="UP000265520">
    <property type="component" value="Unassembled WGS sequence"/>
</dbReference>